<dbReference type="VEuPathDB" id="TriTrypDB:TRSC58_07620"/>
<organism evidence="3 4">
    <name type="scientific">Trypanosoma rangeli SC58</name>
    <dbReference type="NCBI Taxonomy" id="429131"/>
    <lineage>
        <taxon>Eukaryota</taxon>
        <taxon>Discoba</taxon>
        <taxon>Euglenozoa</taxon>
        <taxon>Kinetoplastea</taxon>
        <taxon>Metakinetoplastina</taxon>
        <taxon>Trypanosomatida</taxon>
        <taxon>Trypanosomatidae</taxon>
        <taxon>Trypanosoma</taxon>
        <taxon>Herpetosoma</taxon>
    </lineage>
</organism>
<feature type="signal peptide" evidence="2">
    <location>
        <begin position="1"/>
        <end position="26"/>
    </location>
</feature>
<feature type="chain" id="PRO_5001601273" description="Secreted protein" evidence="2">
    <location>
        <begin position="27"/>
        <end position="138"/>
    </location>
</feature>
<evidence type="ECO:0008006" key="5">
    <source>
        <dbReference type="Google" id="ProtNLM"/>
    </source>
</evidence>
<dbReference type="AlphaFoldDB" id="A0A061IST8"/>
<gene>
    <name evidence="3" type="ORF">TRSC58_07620</name>
</gene>
<proteinExistence type="predicted"/>
<name>A0A061IST8_TRYRA</name>
<dbReference type="Proteomes" id="UP000031737">
    <property type="component" value="Unassembled WGS sequence"/>
</dbReference>
<evidence type="ECO:0000313" key="4">
    <source>
        <dbReference type="Proteomes" id="UP000031737"/>
    </source>
</evidence>
<evidence type="ECO:0000313" key="3">
    <source>
        <dbReference type="EMBL" id="ESL04846.1"/>
    </source>
</evidence>
<reference evidence="3 4" key="1">
    <citation type="submission" date="2013-07" db="EMBL/GenBank/DDBJ databases">
        <authorList>
            <person name="Stoco P.H."/>
            <person name="Wagner G."/>
            <person name="Gerber A."/>
            <person name="Zaha A."/>
            <person name="Thompson C."/>
            <person name="Bartholomeu D.C."/>
            <person name="Luckemeyer D.D."/>
            <person name="Bahia D."/>
            <person name="Loreto E."/>
            <person name="Prestes E.B."/>
            <person name="Lima F.M."/>
            <person name="Rodrigues-Luiz G."/>
            <person name="Vallejo G.A."/>
            <person name="Filho J.F."/>
            <person name="Monteiro K.M."/>
            <person name="Tyler K.M."/>
            <person name="de Almeida L.G."/>
            <person name="Ortiz M.F."/>
            <person name="Siervo M.A."/>
            <person name="de Moraes M.H."/>
            <person name="Cunha O.L."/>
            <person name="Mendonca-Neto R."/>
            <person name="Silva R."/>
            <person name="Teixeira S.M."/>
            <person name="Murta S.M."/>
            <person name="Sincero T.C."/>
            <person name="Mendes T.A."/>
            <person name="Urmenyi T.P."/>
            <person name="Silva V.G."/>
            <person name="da Rocha W.D."/>
            <person name="Andersson B."/>
            <person name="Romanha A.J."/>
            <person name="Steindel M."/>
            <person name="de Vasconcelos A.T."/>
            <person name="Grisard E.C."/>
        </authorList>
    </citation>
    <scope>NUCLEOTIDE SEQUENCE [LARGE SCALE GENOMIC DNA]</scope>
    <source>
        <strain evidence="3 4">SC58</strain>
    </source>
</reference>
<dbReference type="EMBL" id="AUPL01008365">
    <property type="protein sequence ID" value="ESL04846.1"/>
    <property type="molecule type" value="Genomic_DNA"/>
</dbReference>
<keyword evidence="4" id="KW-1185">Reference proteome</keyword>
<feature type="region of interest" description="Disordered" evidence="1">
    <location>
        <begin position="89"/>
        <end position="114"/>
    </location>
</feature>
<evidence type="ECO:0000256" key="2">
    <source>
        <dbReference type="SAM" id="SignalP"/>
    </source>
</evidence>
<feature type="compositionally biased region" description="Basic and acidic residues" evidence="1">
    <location>
        <begin position="99"/>
        <end position="112"/>
    </location>
</feature>
<accession>A0A061IST8</accession>
<feature type="region of interest" description="Disordered" evidence="1">
    <location>
        <begin position="41"/>
        <end position="67"/>
    </location>
</feature>
<keyword evidence="2" id="KW-0732">Signal</keyword>
<evidence type="ECO:0000256" key="1">
    <source>
        <dbReference type="SAM" id="MobiDB-lite"/>
    </source>
</evidence>
<comment type="caution">
    <text evidence="3">The sequence shown here is derived from an EMBL/GenBank/DDBJ whole genome shotgun (WGS) entry which is preliminary data.</text>
</comment>
<protein>
    <recommendedName>
        <fullName evidence="5">Secreted protein</fullName>
    </recommendedName>
</protein>
<sequence>MRVRVCEEGGVVFFLLPLLFSHFTVCRNSFSSCAPAVVDGRQRGDERRPTNISEKWGRRKGTDKEHKGRLCTVRKKRICGRHLHTAHTAHVWPSGRRPNRQDRREAASEKGGGESVLFRKKKYLYTWRATRAGERRQT</sequence>